<dbReference type="Pfam" id="PF10708">
    <property type="entry name" value="DUF2510"/>
    <property type="match status" value="1"/>
</dbReference>
<feature type="transmembrane region" description="Helical" evidence="2">
    <location>
        <begin position="78"/>
        <end position="99"/>
    </location>
</feature>
<gene>
    <name evidence="4" type="ORF">GCM10025866_07040</name>
</gene>
<proteinExistence type="predicted"/>
<sequence length="222" mass="24086">MSTPDSPPAGWYADPENPRQLRWWDGRVWTEHLSAIQAPGAAATTSAASTTSATTGTPDAGAAQQLSAPAGTDWKTPWIWLVLFLPLVGLLPVLFVPWADVVRIDPATGQPDPDAALRLLTSPAFLLSTFLPFLLYALSVLFSYLDWRELSRRRIAAPFHWAWAFLGNSVYPIGRGVVVQRRTGRGAIVTWLAIALIVLSILIGTGLAVWISVTALSQVPFS</sequence>
<keyword evidence="5" id="KW-1185">Reference proteome</keyword>
<evidence type="ECO:0000256" key="2">
    <source>
        <dbReference type="SAM" id="Phobius"/>
    </source>
</evidence>
<dbReference type="RefSeq" id="WP_286278208.1">
    <property type="nucleotide sequence ID" value="NZ_AP027731.1"/>
</dbReference>
<dbReference type="EMBL" id="AP027731">
    <property type="protein sequence ID" value="BDZ44795.1"/>
    <property type="molecule type" value="Genomic_DNA"/>
</dbReference>
<keyword evidence="2" id="KW-0812">Transmembrane</keyword>
<keyword evidence="2" id="KW-1133">Transmembrane helix</keyword>
<accession>A0ABN6XIZ1</accession>
<feature type="domain" description="DUF2510" evidence="3">
    <location>
        <begin position="9"/>
        <end position="41"/>
    </location>
</feature>
<name>A0ABN6XIZ1_9MICO</name>
<reference evidence="5" key="1">
    <citation type="journal article" date="2019" name="Int. J. Syst. Evol. Microbiol.">
        <title>The Global Catalogue of Microorganisms (GCM) 10K type strain sequencing project: providing services to taxonomists for standard genome sequencing and annotation.</title>
        <authorList>
            <consortium name="The Broad Institute Genomics Platform"/>
            <consortium name="The Broad Institute Genome Sequencing Center for Infectious Disease"/>
            <person name="Wu L."/>
            <person name="Ma J."/>
        </authorList>
    </citation>
    <scope>NUCLEOTIDE SEQUENCE [LARGE SCALE GENOMIC DNA]</scope>
    <source>
        <strain evidence="5">NBRC 108725</strain>
    </source>
</reference>
<organism evidence="4 5">
    <name type="scientific">Naasia aerilata</name>
    <dbReference type="NCBI Taxonomy" id="1162966"/>
    <lineage>
        <taxon>Bacteria</taxon>
        <taxon>Bacillati</taxon>
        <taxon>Actinomycetota</taxon>
        <taxon>Actinomycetes</taxon>
        <taxon>Micrococcales</taxon>
        <taxon>Microbacteriaceae</taxon>
        <taxon>Naasia</taxon>
    </lineage>
</organism>
<keyword evidence="2" id="KW-0472">Membrane</keyword>
<evidence type="ECO:0000313" key="4">
    <source>
        <dbReference type="EMBL" id="BDZ44795.1"/>
    </source>
</evidence>
<feature type="region of interest" description="Disordered" evidence="1">
    <location>
        <begin position="44"/>
        <end position="64"/>
    </location>
</feature>
<feature type="transmembrane region" description="Helical" evidence="2">
    <location>
        <begin position="188"/>
        <end position="213"/>
    </location>
</feature>
<feature type="compositionally biased region" description="Low complexity" evidence="1">
    <location>
        <begin position="44"/>
        <end position="63"/>
    </location>
</feature>
<feature type="transmembrane region" description="Helical" evidence="2">
    <location>
        <begin position="119"/>
        <end position="145"/>
    </location>
</feature>
<dbReference type="InterPro" id="IPR018929">
    <property type="entry name" value="DUF2510"/>
</dbReference>
<dbReference type="Proteomes" id="UP001321498">
    <property type="component" value="Chromosome"/>
</dbReference>
<evidence type="ECO:0000259" key="3">
    <source>
        <dbReference type="Pfam" id="PF10708"/>
    </source>
</evidence>
<evidence type="ECO:0000256" key="1">
    <source>
        <dbReference type="SAM" id="MobiDB-lite"/>
    </source>
</evidence>
<evidence type="ECO:0000313" key="5">
    <source>
        <dbReference type="Proteomes" id="UP001321498"/>
    </source>
</evidence>
<protein>
    <recommendedName>
        <fullName evidence="3">DUF2510 domain-containing protein</fullName>
    </recommendedName>
</protein>